<dbReference type="RefSeq" id="WP_263845398.1">
    <property type="nucleotide sequence ID" value="NZ_JALIEB010000012.1"/>
</dbReference>
<feature type="domain" description="CzcB-like barrel-sandwich hybrid" evidence="5">
    <location>
        <begin position="97"/>
        <end position="224"/>
    </location>
</feature>
<evidence type="ECO:0000259" key="6">
    <source>
        <dbReference type="Pfam" id="PF25989"/>
    </source>
</evidence>
<feature type="chain" id="PRO_5045563350" evidence="3">
    <location>
        <begin position="22"/>
        <end position="412"/>
    </location>
</feature>
<dbReference type="InterPro" id="IPR058637">
    <property type="entry name" value="YknX-like_C"/>
</dbReference>
<evidence type="ECO:0000256" key="3">
    <source>
        <dbReference type="SAM" id="SignalP"/>
    </source>
</evidence>
<dbReference type="Gene3D" id="1.10.287.470">
    <property type="entry name" value="Helix hairpin bin"/>
    <property type="match status" value="1"/>
</dbReference>
<dbReference type="PANTHER" id="PTHR30469">
    <property type="entry name" value="MULTIDRUG RESISTANCE PROTEIN MDTA"/>
    <property type="match status" value="1"/>
</dbReference>
<organism evidence="7 8">
    <name type="scientific">Roseobacter sinensis</name>
    <dbReference type="NCBI Taxonomy" id="2931391"/>
    <lineage>
        <taxon>Bacteria</taxon>
        <taxon>Pseudomonadati</taxon>
        <taxon>Pseudomonadota</taxon>
        <taxon>Alphaproteobacteria</taxon>
        <taxon>Rhodobacterales</taxon>
        <taxon>Roseobacteraceae</taxon>
        <taxon>Roseobacter</taxon>
    </lineage>
</organism>
<dbReference type="PROSITE" id="PS51257">
    <property type="entry name" value="PROKAR_LIPOPROTEIN"/>
    <property type="match status" value="1"/>
</dbReference>
<dbReference type="Gene3D" id="2.40.30.170">
    <property type="match status" value="1"/>
</dbReference>
<protein>
    <submittedName>
        <fullName evidence="7">Efflux RND transporter periplasmic adaptor subunit</fullName>
    </submittedName>
</protein>
<feature type="region of interest" description="Disordered" evidence="2">
    <location>
        <begin position="383"/>
        <end position="412"/>
    </location>
</feature>
<evidence type="ECO:0000259" key="4">
    <source>
        <dbReference type="Pfam" id="PF25954"/>
    </source>
</evidence>
<comment type="caution">
    <text evidence="7">The sequence shown here is derived from an EMBL/GenBank/DDBJ whole genome shotgun (WGS) entry which is preliminary data.</text>
</comment>
<reference evidence="7 8" key="1">
    <citation type="submission" date="2022-04" db="EMBL/GenBank/DDBJ databases">
        <title>Roseobacter sp. WL0113 is a bacterium isolated from neritic sediment.</title>
        <authorList>
            <person name="Wang L."/>
            <person name="He W."/>
            <person name="Zhang D.-F."/>
        </authorList>
    </citation>
    <scope>NUCLEOTIDE SEQUENCE [LARGE SCALE GENOMIC DNA]</scope>
    <source>
        <strain evidence="7 8">WL0113</strain>
    </source>
</reference>
<keyword evidence="3" id="KW-0732">Signal</keyword>
<evidence type="ECO:0000259" key="5">
    <source>
        <dbReference type="Pfam" id="PF25973"/>
    </source>
</evidence>
<feature type="region of interest" description="Disordered" evidence="2">
    <location>
        <begin position="48"/>
        <end position="68"/>
    </location>
</feature>
<dbReference type="Proteomes" id="UP001208690">
    <property type="component" value="Unassembled WGS sequence"/>
</dbReference>
<dbReference type="InterPro" id="IPR058792">
    <property type="entry name" value="Beta-barrel_RND_2"/>
</dbReference>
<dbReference type="Gene3D" id="2.40.420.20">
    <property type="match status" value="1"/>
</dbReference>
<dbReference type="Gene3D" id="2.40.50.100">
    <property type="match status" value="1"/>
</dbReference>
<sequence length="412" mass="43393">MTFARQLLLTLGLVSCSSLVAAHYSPNFNTTLGGLGLPTRLLDAIAKEDSEAQSAQRERPPRGQGRGQAAIVTTAVVTTAALSDTAQAIGTSEALRSVSVVPFGGGVLTDVLVASGDMVAAGDLLARLESDAEQVARDRAAVALRLAETEYTRYESLARSNVASQTELESLRAARDDAELALREAEVALQRRSIFSPIGGVVGIVPVEVGDYVTTETEIAMVDDRSQVLVDFWLPERFVGMLALSQQVTATSLALERAQFTGEVNAIGSRVQTDSRTIQVRALIDNRNDLIRPGMSFSIEMTFDGDSYPAVDPLAVNWDGDGAYVWVVADGVATRTAARIVQRNADTVLIVSDLEAGAQVVTEGGLNVRDGAAVTLHGNVSPNGIAVRRDADGPSSSPSAPSRIGEDADGRG</sequence>
<keyword evidence="8" id="KW-1185">Reference proteome</keyword>
<evidence type="ECO:0000256" key="1">
    <source>
        <dbReference type="ARBA" id="ARBA00009477"/>
    </source>
</evidence>
<feature type="signal peptide" evidence="3">
    <location>
        <begin position="1"/>
        <end position="21"/>
    </location>
</feature>
<dbReference type="SUPFAM" id="SSF111369">
    <property type="entry name" value="HlyD-like secretion proteins"/>
    <property type="match status" value="1"/>
</dbReference>
<evidence type="ECO:0000313" key="8">
    <source>
        <dbReference type="Proteomes" id="UP001208690"/>
    </source>
</evidence>
<accession>A0ABT3BHR1</accession>
<dbReference type="EMBL" id="JALIEB010000012">
    <property type="protein sequence ID" value="MCV3273080.1"/>
    <property type="molecule type" value="Genomic_DNA"/>
</dbReference>
<comment type="similarity">
    <text evidence="1">Belongs to the membrane fusion protein (MFP) (TC 8.A.1) family.</text>
</comment>
<proteinExistence type="inferred from homology"/>
<dbReference type="Pfam" id="PF25973">
    <property type="entry name" value="BSH_CzcB"/>
    <property type="match status" value="1"/>
</dbReference>
<dbReference type="InterPro" id="IPR058647">
    <property type="entry name" value="BSH_CzcB-like"/>
</dbReference>
<evidence type="ECO:0000256" key="2">
    <source>
        <dbReference type="SAM" id="MobiDB-lite"/>
    </source>
</evidence>
<name>A0ABT3BHR1_9RHOB</name>
<evidence type="ECO:0000313" key="7">
    <source>
        <dbReference type="EMBL" id="MCV3273080.1"/>
    </source>
</evidence>
<dbReference type="PANTHER" id="PTHR30469:SF11">
    <property type="entry name" value="BLL4320 PROTEIN"/>
    <property type="match status" value="1"/>
</dbReference>
<dbReference type="Pfam" id="PF25954">
    <property type="entry name" value="Beta-barrel_RND_2"/>
    <property type="match status" value="1"/>
</dbReference>
<feature type="domain" description="CusB-like beta-barrel" evidence="4">
    <location>
        <begin position="230"/>
        <end position="301"/>
    </location>
</feature>
<feature type="compositionally biased region" description="Basic and acidic residues" evidence="2">
    <location>
        <begin position="48"/>
        <end position="61"/>
    </location>
</feature>
<feature type="domain" description="YknX-like C-terminal permuted SH3-like" evidence="6">
    <location>
        <begin position="315"/>
        <end position="375"/>
    </location>
</feature>
<dbReference type="Pfam" id="PF25989">
    <property type="entry name" value="YknX_C"/>
    <property type="match status" value="1"/>
</dbReference>
<dbReference type="NCBIfam" id="TIGR01730">
    <property type="entry name" value="RND_mfp"/>
    <property type="match status" value="1"/>
</dbReference>
<gene>
    <name evidence="7" type="ORF">MUB52_16740</name>
</gene>
<dbReference type="InterPro" id="IPR006143">
    <property type="entry name" value="RND_pump_MFP"/>
</dbReference>